<keyword evidence="6 12" id="KW-0408">Iron</keyword>
<dbReference type="GO" id="GO:0051539">
    <property type="term" value="F:4 iron, 4 sulfur cluster binding"/>
    <property type="evidence" value="ECO:0007669"/>
    <property type="project" value="UniProtKB-UniRule"/>
</dbReference>
<reference evidence="14" key="1">
    <citation type="journal article" date="2014" name="Int. J. Syst. Evol. Microbiol.">
        <title>Complete genome sequence of Corynebacterium casei LMG S-19264T (=DSM 44701T), isolated from a smear-ripened cheese.</title>
        <authorList>
            <consortium name="US DOE Joint Genome Institute (JGI-PGF)"/>
            <person name="Walter F."/>
            <person name="Albersmeier A."/>
            <person name="Kalinowski J."/>
            <person name="Ruckert C."/>
        </authorList>
    </citation>
    <scope>NUCLEOTIDE SEQUENCE</scope>
    <source>
        <strain evidence="14">CGMCC 1.12726</strain>
    </source>
</reference>
<dbReference type="SFLD" id="SFLDG01067">
    <property type="entry name" value="SPASM/twitch_domain_containing"/>
    <property type="match status" value="1"/>
</dbReference>
<dbReference type="CDD" id="cd01335">
    <property type="entry name" value="Radical_SAM"/>
    <property type="match status" value="1"/>
</dbReference>
<dbReference type="SUPFAM" id="SSF102114">
    <property type="entry name" value="Radical SAM enzymes"/>
    <property type="match status" value="1"/>
</dbReference>
<evidence type="ECO:0000256" key="12">
    <source>
        <dbReference type="HAMAP-Rule" id="MF_01225"/>
    </source>
</evidence>
<dbReference type="SFLD" id="SFLDG01383">
    <property type="entry name" value="cyclic_pyranopterin_phosphate"/>
    <property type="match status" value="1"/>
</dbReference>
<evidence type="ECO:0000256" key="7">
    <source>
        <dbReference type="ARBA" id="ARBA00023014"/>
    </source>
</evidence>
<dbReference type="InterPro" id="IPR013785">
    <property type="entry name" value="Aldolase_TIM"/>
</dbReference>
<feature type="binding site" evidence="12">
    <location>
        <position position="108"/>
    </location>
    <ligand>
        <name>GTP</name>
        <dbReference type="ChEBI" id="CHEBI:37565"/>
    </ligand>
</feature>
<name>A0A917CNL1_9GAMM</name>
<feature type="binding site" evidence="12">
    <location>
        <position position="81"/>
    </location>
    <ligand>
        <name>S-adenosyl-L-methionine</name>
        <dbReference type="ChEBI" id="CHEBI:59789"/>
    </ligand>
</feature>
<protein>
    <recommendedName>
        <fullName evidence="1 12">GTP 3',8-cyclase</fullName>
        <ecNumber evidence="1 12">4.1.99.22</ecNumber>
    </recommendedName>
    <alternativeName>
        <fullName evidence="12">Molybdenum cofactor biosynthesis protein A</fullName>
    </alternativeName>
</protein>
<keyword evidence="10 12" id="KW-0456">Lyase</keyword>
<evidence type="ECO:0000256" key="5">
    <source>
        <dbReference type="ARBA" id="ARBA00022741"/>
    </source>
</evidence>
<sequence length="338" mass="36851">MNAVPQAVPSAPVADALGRPLRDLRISVIETCNFRCPYCMPEDAVDDAALDAKSRLDFGDIERIARAFVANGVRKIRLTGGEPLLRRGLPELVARLKTVPGLEDLALTTNGSLLAPQAQALKDAGLDRLTVSLDALAPALFRRMSGNRGELARVLDGIDAAERAGFAPIKINCVVQRGVNEDQMLPLIAAFAPRGHIVRFIEYMDVGSCNGWRVQDVFGVREMHALVAARYPLTPLQPEVPGEVAERYRLDGGGEIGFIASVSKPFCGDCNRARISADGKLFTCLFAGAGFDLKPYLADARGLQAEVRALWRHRADRYSEIRHAAADRRKIEMFFIGG</sequence>
<comment type="function">
    <text evidence="12">Catalyzes the cyclization of GTP to (8S)-3',8-cyclo-7,8-dihydroguanosine 5'-triphosphate.</text>
</comment>
<dbReference type="GO" id="GO:1904047">
    <property type="term" value="F:S-adenosyl-L-methionine binding"/>
    <property type="evidence" value="ECO:0007669"/>
    <property type="project" value="UniProtKB-UniRule"/>
</dbReference>
<dbReference type="HAMAP" id="MF_01225_B">
    <property type="entry name" value="MoaA_B"/>
    <property type="match status" value="1"/>
</dbReference>
<dbReference type="Gene3D" id="3.20.20.70">
    <property type="entry name" value="Aldolase class I"/>
    <property type="match status" value="1"/>
</dbReference>
<feature type="binding site" evidence="12">
    <location>
        <position position="284"/>
    </location>
    <ligand>
        <name>[4Fe-4S] cluster</name>
        <dbReference type="ChEBI" id="CHEBI:49883"/>
        <label>2</label>
        <note>4Fe-4S-substrate</note>
    </ligand>
</feature>
<keyword evidence="3 12" id="KW-0949">S-adenosyl-L-methionine</keyword>
<dbReference type="Proteomes" id="UP000632858">
    <property type="component" value="Unassembled WGS sequence"/>
</dbReference>
<evidence type="ECO:0000256" key="10">
    <source>
        <dbReference type="ARBA" id="ARBA00023239"/>
    </source>
</evidence>
<keyword evidence="15" id="KW-1185">Reference proteome</keyword>
<feature type="binding site" evidence="12">
    <location>
        <position position="270"/>
    </location>
    <ligand>
        <name>[4Fe-4S] cluster</name>
        <dbReference type="ChEBI" id="CHEBI:49883"/>
        <label>2</label>
        <note>4Fe-4S-substrate</note>
    </ligand>
</feature>
<evidence type="ECO:0000313" key="14">
    <source>
        <dbReference type="EMBL" id="GGF92252.1"/>
    </source>
</evidence>
<evidence type="ECO:0000313" key="15">
    <source>
        <dbReference type="Proteomes" id="UP000632858"/>
    </source>
</evidence>
<comment type="subunit">
    <text evidence="12">Monomer and homodimer.</text>
</comment>
<proteinExistence type="inferred from homology"/>
<feature type="binding site" evidence="12">
    <location>
        <position position="36"/>
    </location>
    <ligand>
        <name>[4Fe-4S] cluster</name>
        <dbReference type="ChEBI" id="CHEBI:49883"/>
        <label>1</label>
        <note>4Fe-4S-S-AdoMet</note>
    </ligand>
</feature>
<keyword evidence="2 12" id="KW-0004">4Fe-4S</keyword>
<dbReference type="SFLD" id="SFLDG01386">
    <property type="entry name" value="main_SPASM_domain-containing"/>
    <property type="match status" value="1"/>
</dbReference>
<feature type="binding site" evidence="12">
    <location>
        <position position="204"/>
    </location>
    <ligand>
        <name>S-adenosyl-L-methionine</name>
        <dbReference type="ChEBI" id="CHEBI:59789"/>
    </ligand>
</feature>
<dbReference type="RefSeq" id="WP_188448968.1">
    <property type="nucleotide sequence ID" value="NZ_BMFO01000002.1"/>
</dbReference>
<dbReference type="NCBIfam" id="TIGR02666">
    <property type="entry name" value="moaA"/>
    <property type="match status" value="1"/>
</dbReference>
<dbReference type="AlphaFoldDB" id="A0A917CNL1"/>
<dbReference type="Pfam" id="PF06463">
    <property type="entry name" value="Mob_synth_C"/>
    <property type="match status" value="1"/>
</dbReference>
<feature type="binding site" evidence="12">
    <location>
        <position position="170"/>
    </location>
    <ligand>
        <name>GTP</name>
        <dbReference type="ChEBI" id="CHEBI:37565"/>
    </ligand>
</feature>
<feature type="binding site" evidence="12">
    <location>
        <position position="25"/>
    </location>
    <ligand>
        <name>GTP</name>
        <dbReference type="ChEBI" id="CHEBI:37565"/>
    </ligand>
</feature>
<dbReference type="GO" id="GO:0046872">
    <property type="term" value="F:metal ion binding"/>
    <property type="evidence" value="ECO:0007669"/>
    <property type="project" value="UniProtKB-KW"/>
</dbReference>
<evidence type="ECO:0000256" key="6">
    <source>
        <dbReference type="ARBA" id="ARBA00023004"/>
    </source>
</evidence>
<dbReference type="SMART" id="SM00729">
    <property type="entry name" value="Elp3"/>
    <property type="match status" value="1"/>
</dbReference>
<organism evidence="14 15">
    <name type="scientific">Arenimonas maotaiensis</name>
    <dbReference type="NCBI Taxonomy" id="1446479"/>
    <lineage>
        <taxon>Bacteria</taxon>
        <taxon>Pseudomonadati</taxon>
        <taxon>Pseudomonadota</taxon>
        <taxon>Gammaproteobacteria</taxon>
        <taxon>Lysobacterales</taxon>
        <taxon>Lysobacteraceae</taxon>
        <taxon>Arenimonas</taxon>
    </lineage>
</organism>
<dbReference type="InterPro" id="IPR058240">
    <property type="entry name" value="rSAM_sf"/>
</dbReference>
<gene>
    <name evidence="12 14" type="primary">moaA</name>
    <name evidence="14" type="ORF">GCM10010960_12730</name>
</gene>
<dbReference type="EMBL" id="BMFO01000002">
    <property type="protein sequence ID" value="GGF92252.1"/>
    <property type="molecule type" value="Genomic_DNA"/>
</dbReference>
<evidence type="ECO:0000256" key="3">
    <source>
        <dbReference type="ARBA" id="ARBA00022691"/>
    </source>
</evidence>
<evidence type="ECO:0000256" key="11">
    <source>
        <dbReference type="ARBA" id="ARBA00048697"/>
    </source>
</evidence>
<dbReference type="InterPro" id="IPR006638">
    <property type="entry name" value="Elp3/MiaA/NifB-like_rSAM"/>
</dbReference>
<evidence type="ECO:0000256" key="1">
    <source>
        <dbReference type="ARBA" id="ARBA00012167"/>
    </source>
</evidence>
<comment type="caution">
    <text evidence="14">The sequence shown here is derived from an EMBL/GenBank/DDBJ whole genome shotgun (WGS) entry which is preliminary data.</text>
</comment>
<feature type="domain" description="Radical SAM core" evidence="13">
    <location>
        <begin position="16"/>
        <end position="251"/>
    </location>
</feature>
<accession>A0A917CNL1</accession>
<feature type="binding site" evidence="12">
    <location>
        <position position="267"/>
    </location>
    <ligand>
        <name>[4Fe-4S] cluster</name>
        <dbReference type="ChEBI" id="CHEBI:49883"/>
        <label>2</label>
        <note>4Fe-4S-substrate</note>
    </ligand>
</feature>
<comment type="cofactor">
    <cofactor evidence="12">
        <name>[4Fe-4S] cluster</name>
        <dbReference type="ChEBI" id="CHEBI:49883"/>
    </cofactor>
    <text evidence="12">Binds 2 [4Fe-4S] clusters. Binds 1 [4Fe-4S] cluster coordinated with 3 cysteines and an exchangeable S-adenosyl-L-methionine and 1 [4Fe-4S] cluster coordinated with 3 cysteines and the GTP-derived substrate.</text>
</comment>
<dbReference type="PANTHER" id="PTHR22960:SF0">
    <property type="entry name" value="MOLYBDENUM COFACTOR BIOSYNTHESIS PROTEIN 1"/>
    <property type="match status" value="1"/>
</dbReference>
<keyword evidence="8 12" id="KW-0342">GTP-binding</keyword>
<reference evidence="14" key="2">
    <citation type="submission" date="2020-09" db="EMBL/GenBank/DDBJ databases">
        <authorList>
            <person name="Sun Q."/>
            <person name="Zhou Y."/>
        </authorList>
    </citation>
    <scope>NUCLEOTIDE SEQUENCE</scope>
    <source>
        <strain evidence="14">CGMCC 1.12726</strain>
    </source>
</reference>
<dbReference type="InterPro" id="IPR007197">
    <property type="entry name" value="rSAM"/>
</dbReference>
<dbReference type="Pfam" id="PF04055">
    <property type="entry name" value="Radical_SAM"/>
    <property type="match status" value="1"/>
</dbReference>
<dbReference type="InterPro" id="IPR000385">
    <property type="entry name" value="MoaA_NifB_PqqE_Fe-S-bd_CS"/>
</dbReference>
<keyword evidence="5 12" id="KW-0547">Nucleotide-binding</keyword>
<dbReference type="PANTHER" id="PTHR22960">
    <property type="entry name" value="MOLYBDOPTERIN COFACTOR SYNTHESIS PROTEIN A"/>
    <property type="match status" value="1"/>
</dbReference>
<dbReference type="InterPro" id="IPR040064">
    <property type="entry name" value="MoaA-like"/>
</dbReference>
<keyword evidence="4 12" id="KW-0479">Metal-binding</keyword>
<feature type="binding site" evidence="12">
    <location>
        <begin position="272"/>
        <end position="274"/>
    </location>
    <ligand>
        <name>GTP</name>
        <dbReference type="ChEBI" id="CHEBI:37565"/>
    </ligand>
</feature>
<dbReference type="InterPro" id="IPR010505">
    <property type="entry name" value="MoaA_twitch"/>
</dbReference>
<keyword evidence="9 12" id="KW-0501">Molybdenum cofactor biosynthesis</keyword>
<dbReference type="SFLD" id="SFLDS00029">
    <property type="entry name" value="Radical_SAM"/>
    <property type="match status" value="1"/>
</dbReference>
<dbReference type="CDD" id="cd21117">
    <property type="entry name" value="Twitch_MoaA"/>
    <property type="match status" value="1"/>
</dbReference>
<dbReference type="PROSITE" id="PS51918">
    <property type="entry name" value="RADICAL_SAM"/>
    <property type="match status" value="1"/>
</dbReference>
<feature type="binding site" evidence="12">
    <location>
        <position position="132"/>
    </location>
    <ligand>
        <name>S-adenosyl-L-methionine</name>
        <dbReference type="ChEBI" id="CHEBI:59789"/>
    </ligand>
</feature>
<dbReference type="InterPro" id="IPR013483">
    <property type="entry name" value="MoaA"/>
</dbReference>
<dbReference type="EC" id="4.1.99.22" evidence="1 12"/>
<dbReference type="GO" id="GO:0005525">
    <property type="term" value="F:GTP binding"/>
    <property type="evidence" value="ECO:0007669"/>
    <property type="project" value="UniProtKB-UniRule"/>
</dbReference>
<comment type="pathway">
    <text evidence="12">Cofactor biosynthesis; molybdopterin biosynthesis.</text>
</comment>
<dbReference type="PROSITE" id="PS01305">
    <property type="entry name" value="MOAA_NIFB_PQQE"/>
    <property type="match status" value="1"/>
</dbReference>
<feature type="binding site" evidence="12">
    <location>
        <position position="32"/>
    </location>
    <ligand>
        <name>[4Fe-4S] cluster</name>
        <dbReference type="ChEBI" id="CHEBI:49883"/>
        <label>1</label>
        <note>4Fe-4S-S-AdoMet</note>
    </ligand>
</feature>
<dbReference type="GO" id="GO:0006777">
    <property type="term" value="P:Mo-molybdopterin cofactor biosynthetic process"/>
    <property type="evidence" value="ECO:0007669"/>
    <property type="project" value="UniProtKB-UniRule"/>
</dbReference>
<evidence type="ECO:0000256" key="9">
    <source>
        <dbReference type="ARBA" id="ARBA00023150"/>
    </source>
</evidence>
<feature type="binding site" evidence="12">
    <location>
        <position position="38"/>
    </location>
    <ligand>
        <name>S-adenosyl-L-methionine</name>
        <dbReference type="ChEBI" id="CHEBI:59789"/>
    </ligand>
</feature>
<feature type="binding site" evidence="12">
    <location>
        <position position="39"/>
    </location>
    <ligand>
        <name>[4Fe-4S] cluster</name>
        <dbReference type="ChEBI" id="CHEBI:49883"/>
        <label>1</label>
        <note>4Fe-4S-S-AdoMet</note>
    </ligand>
</feature>
<evidence type="ECO:0000256" key="2">
    <source>
        <dbReference type="ARBA" id="ARBA00022485"/>
    </source>
</evidence>
<comment type="catalytic activity">
    <reaction evidence="11 12">
        <text>GTP + AH2 + S-adenosyl-L-methionine = (8S)-3',8-cyclo-7,8-dihydroguanosine 5'-triphosphate + 5'-deoxyadenosine + L-methionine + A + H(+)</text>
        <dbReference type="Rhea" id="RHEA:49576"/>
        <dbReference type="ChEBI" id="CHEBI:13193"/>
        <dbReference type="ChEBI" id="CHEBI:15378"/>
        <dbReference type="ChEBI" id="CHEBI:17319"/>
        <dbReference type="ChEBI" id="CHEBI:17499"/>
        <dbReference type="ChEBI" id="CHEBI:37565"/>
        <dbReference type="ChEBI" id="CHEBI:57844"/>
        <dbReference type="ChEBI" id="CHEBI:59789"/>
        <dbReference type="ChEBI" id="CHEBI:131766"/>
        <dbReference type="EC" id="4.1.99.22"/>
    </reaction>
</comment>
<dbReference type="GO" id="GO:0061799">
    <property type="term" value="F:cyclic pyranopterin monophosphate synthase activity"/>
    <property type="evidence" value="ECO:0007669"/>
    <property type="project" value="TreeGrafter"/>
</dbReference>
<comment type="similarity">
    <text evidence="12">Belongs to the radical SAM superfamily. MoaA family.</text>
</comment>
<evidence type="ECO:0000259" key="13">
    <source>
        <dbReference type="PROSITE" id="PS51918"/>
    </source>
</evidence>
<dbReference type="GO" id="GO:0061798">
    <property type="term" value="F:GTP 3',8'-cyclase activity"/>
    <property type="evidence" value="ECO:0007669"/>
    <property type="project" value="UniProtKB-UniRule"/>
</dbReference>
<feature type="binding site" evidence="12">
    <location>
        <position position="77"/>
    </location>
    <ligand>
        <name>GTP</name>
        <dbReference type="ChEBI" id="CHEBI:37565"/>
    </ligand>
</feature>
<dbReference type="InterPro" id="IPR050105">
    <property type="entry name" value="MoCo_biosynth_MoaA/MoaC"/>
</dbReference>
<evidence type="ECO:0000256" key="4">
    <source>
        <dbReference type="ARBA" id="ARBA00022723"/>
    </source>
</evidence>
<evidence type="ECO:0000256" key="8">
    <source>
        <dbReference type="ARBA" id="ARBA00023134"/>
    </source>
</evidence>
<keyword evidence="7 12" id="KW-0411">Iron-sulfur</keyword>